<dbReference type="InParanoid" id="A0A0D1DWR4"/>
<accession>A0A0D1DWR4</accession>
<dbReference type="GeneID" id="23568058"/>
<dbReference type="OrthoDB" id="2555310at2759"/>
<keyword evidence="1" id="KW-0732">Signal</keyword>
<evidence type="ECO:0000313" key="2">
    <source>
        <dbReference type="EMBL" id="KIS66960.1"/>
    </source>
</evidence>
<name>A0A0D1DWR4_MYCMD</name>
<reference evidence="2 3" key="1">
    <citation type="journal article" date="2006" name="Nature">
        <title>Insights from the genome of the biotrophic fungal plant pathogen Ustilago maydis.</title>
        <authorList>
            <person name="Kamper J."/>
            <person name="Kahmann R."/>
            <person name="Bolker M."/>
            <person name="Ma L.J."/>
            <person name="Brefort T."/>
            <person name="Saville B.J."/>
            <person name="Banuett F."/>
            <person name="Kronstad J.W."/>
            <person name="Gold S.E."/>
            <person name="Muller O."/>
            <person name="Perlin M.H."/>
            <person name="Wosten H.A."/>
            <person name="de Vries R."/>
            <person name="Ruiz-Herrera J."/>
            <person name="Reynaga-Pena C.G."/>
            <person name="Snetselaar K."/>
            <person name="McCann M."/>
            <person name="Perez-Martin J."/>
            <person name="Feldbrugge M."/>
            <person name="Basse C.W."/>
            <person name="Steinberg G."/>
            <person name="Ibeas J.I."/>
            <person name="Holloman W."/>
            <person name="Guzman P."/>
            <person name="Farman M."/>
            <person name="Stajich J.E."/>
            <person name="Sentandreu R."/>
            <person name="Gonzalez-Prieto J.M."/>
            <person name="Kennell J.C."/>
            <person name="Molina L."/>
            <person name="Schirawski J."/>
            <person name="Mendoza-Mendoza A."/>
            <person name="Greilinger D."/>
            <person name="Munch K."/>
            <person name="Rossel N."/>
            <person name="Scherer M."/>
            <person name="Vranes M."/>
            <person name="Ladendorf O."/>
            <person name="Vincon V."/>
            <person name="Fuchs U."/>
            <person name="Sandrock B."/>
            <person name="Meng S."/>
            <person name="Ho E.C."/>
            <person name="Cahill M.J."/>
            <person name="Boyce K.J."/>
            <person name="Klose J."/>
            <person name="Klosterman S.J."/>
            <person name="Deelstra H.J."/>
            <person name="Ortiz-Castellanos L."/>
            <person name="Li W."/>
            <person name="Sanchez-Alonso P."/>
            <person name="Schreier P.H."/>
            <person name="Hauser-Hahn I."/>
            <person name="Vaupel M."/>
            <person name="Koopmann E."/>
            <person name="Friedrich G."/>
            <person name="Voss H."/>
            <person name="Schluter T."/>
            <person name="Margolis J."/>
            <person name="Platt D."/>
            <person name="Swimmer C."/>
            <person name="Gnirke A."/>
            <person name="Chen F."/>
            <person name="Vysotskaia V."/>
            <person name="Mannhaupt G."/>
            <person name="Guldener U."/>
            <person name="Munsterkotter M."/>
            <person name="Haase D."/>
            <person name="Oesterheld M."/>
            <person name="Mewes H.W."/>
            <person name="Mauceli E.W."/>
            <person name="DeCaprio D."/>
            <person name="Wade C.M."/>
            <person name="Butler J."/>
            <person name="Young S."/>
            <person name="Jaffe D.B."/>
            <person name="Calvo S."/>
            <person name="Nusbaum C."/>
            <person name="Galagan J."/>
            <person name="Birren B.W."/>
        </authorList>
    </citation>
    <scope>NUCLEOTIDE SEQUENCE [LARGE SCALE GENOMIC DNA]</scope>
    <source>
        <strain evidence="3">DSM 14603 / FGSC 9021 / UM521</strain>
    </source>
</reference>
<dbReference type="AlphaFoldDB" id="A0A0D1DWR4"/>
<dbReference type="KEGG" id="uma:UMAG_12313"/>
<feature type="signal peptide" evidence="1">
    <location>
        <begin position="1"/>
        <end position="28"/>
    </location>
</feature>
<dbReference type="RefSeq" id="XP_011391579.1">
    <property type="nucleotide sequence ID" value="XM_011393277.1"/>
</dbReference>
<gene>
    <name evidence="2" type="ORF">UMAG_12313</name>
</gene>
<evidence type="ECO:0000313" key="3">
    <source>
        <dbReference type="Proteomes" id="UP000000561"/>
    </source>
</evidence>
<dbReference type="STRING" id="237631.A0A0D1DWR4"/>
<evidence type="ECO:0000256" key="1">
    <source>
        <dbReference type="SAM" id="SignalP"/>
    </source>
</evidence>
<dbReference type="VEuPathDB" id="FungiDB:UMAG_12313"/>
<protein>
    <submittedName>
        <fullName evidence="2">Uncharacterized protein</fullName>
    </submittedName>
</protein>
<feature type="chain" id="PRO_5002229436" evidence="1">
    <location>
        <begin position="29"/>
        <end position="123"/>
    </location>
</feature>
<proteinExistence type="predicted"/>
<sequence>MLVQTTGNMRLSLALMVVLSVASCTVMAAPFERAYSAVVLKLNDGRTAQCILPTAPWLSRNQADMVSSHLVASGKMACKSAQEHASHDGKTLHCEAGQLGSTDDAITTLKSACHQHHGTHAVV</sequence>
<dbReference type="EMBL" id="CM003155">
    <property type="protein sequence ID" value="KIS66960.1"/>
    <property type="molecule type" value="Genomic_DNA"/>
</dbReference>
<dbReference type="Proteomes" id="UP000000561">
    <property type="component" value="Chromosome 16"/>
</dbReference>
<organism evidence="2 3">
    <name type="scientific">Mycosarcoma maydis</name>
    <name type="common">Corn smut fungus</name>
    <name type="synonym">Ustilago maydis</name>
    <dbReference type="NCBI Taxonomy" id="5270"/>
    <lineage>
        <taxon>Eukaryota</taxon>
        <taxon>Fungi</taxon>
        <taxon>Dikarya</taxon>
        <taxon>Basidiomycota</taxon>
        <taxon>Ustilaginomycotina</taxon>
        <taxon>Ustilaginomycetes</taxon>
        <taxon>Ustilaginales</taxon>
        <taxon>Ustilaginaceae</taxon>
        <taxon>Mycosarcoma</taxon>
    </lineage>
</organism>
<keyword evidence="3" id="KW-1185">Reference proteome</keyword>